<protein>
    <submittedName>
        <fullName evidence="2">Hypothetical chloroplast RF94</fullName>
    </submittedName>
</protein>
<proteinExistence type="predicted"/>
<evidence type="ECO:0000256" key="1">
    <source>
        <dbReference type="SAM" id="Phobius"/>
    </source>
</evidence>
<dbReference type="AlphaFoldDB" id="A0A3Q9R0W7"/>
<dbReference type="GeneID" id="39109278"/>
<sequence length="60" mass="7298">MSPVFGFIQLFFYYPFFSILFHVYLIVYVQIGNFINLTNITNFFFVLSEWMKNRLSNINK</sequence>
<gene>
    <name evidence="2" type="primary">ycf94</name>
</gene>
<feature type="transmembrane region" description="Helical" evidence="1">
    <location>
        <begin position="12"/>
        <end position="31"/>
    </location>
</feature>
<keyword evidence="1" id="KW-0812">Transmembrane</keyword>
<dbReference type="RefSeq" id="YP_009555450.1">
    <property type="nucleotide sequence ID" value="NC_040923.1"/>
</dbReference>
<accession>A0A3Q9R0W7</accession>
<reference evidence="2" key="1">
    <citation type="journal article" date="2018" name="New Phytol.">
        <title>Lycophyte plastid genomics: extreme variation in GC, gene and intron content and multiple inversions between a direct and inverted orientation of the rRNA repeat.</title>
        <authorList>
            <person name="Mower J.P."/>
            <person name="Ma P.F."/>
            <person name="Grewe F."/>
            <person name="Taylor A."/>
            <person name="Michael T.P."/>
            <person name="VanBuren R."/>
            <person name="Qiu Y.L."/>
        </authorList>
    </citation>
    <scope>NUCLEOTIDE SEQUENCE</scope>
</reference>
<keyword evidence="1" id="KW-1133">Transmembrane helix</keyword>
<keyword evidence="1" id="KW-0472">Membrane</keyword>
<keyword evidence="2" id="KW-0934">Plastid</keyword>
<geneLocation type="plastid" evidence="2"/>
<organism evidence="2">
    <name type="scientific">Dendrolycopodium obscurum</name>
    <name type="common">Flat-branched tree-clubmoss</name>
    <name type="synonym">Lycopodium obscurum</name>
    <dbReference type="NCBI Taxonomy" id="62333"/>
    <lineage>
        <taxon>Eukaryota</taxon>
        <taxon>Viridiplantae</taxon>
        <taxon>Streptophyta</taxon>
        <taxon>Embryophyta</taxon>
        <taxon>Tracheophyta</taxon>
        <taxon>Lycopodiopsida</taxon>
        <taxon>Lycopodiales</taxon>
        <taxon>Lycopodiaceae</taxon>
        <taxon>Lycopodioideae</taxon>
        <taxon>Dendrolycopodium</taxon>
    </lineage>
</organism>
<dbReference type="EMBL" id="MH549637">
    <property type="protein sequence ID" value="AZU95304.1"/>
    <property type="molecule type" value="Genomic_DNA"/>
</dbReference>
<evidence type="ECO:0000313" key="2">
    <source>
        <dbReference type="EMBL" id="AZU95304.1"/>
    </source>
</evidence>
<name>A0A3Q9R0W7_DENOS</name>